<proteinExistence type="predicted"/>
<organism evidence="2 3">
    <name type="scientific">Psychrosphaera ytuae</name>
    <dbReference type="NCBI Taxonomy" id="2820710"/>
    <lineage>
        <taxon>Bacteria</taxon>
        <taxon>Pseudomonadati</taxon>
        <taxon>Pseudomonadota</taxon>
        <taxon>Gammaproteobacteria</taxon>
        <taxon>Alteromonadales</taxon>
        <taxon>Pseudoalteromonadaceae</taxon>
        <taxon>Psychrosphaera</taxon>
    </lineage>
</organism>
<dbReference type="AlphaFoldDB" id="A0A975HI13"/>
<protein>
    <recommendedName>
        <fullName evidence="4">SGNH hydrolase-type esterase domain-containing protein</fullName>
    </recommendedName>
</protein>
<name>A0A975HI13_9GAMM</name>
<sequence>MENNNNKPVFYLIAVLLPFVILALFEWTLRLTNIGDRPPVFVASPVSDDYLMPNPKLIERYFSHPALAPNVSPDTVYFKKQRDPDTIRIVIQGGSTAAGFPFGRFGSLQGMLEQRLKNTYPDHKFELINTAMAAVNTFTLLDIQDDILALEPDYVLIYTGHNEYVGVLGSGSVFGGGSYASTLLYTKLKQFNLFNAIEHWYAEQFVLPKLSQQNKQSERSTMAKAAKGQKVPLHSELYQQGVTQFESNISLLLKGYQRHQVPVLIGNLVSIENGLAPFSALENKQDSAYQHYLEAQKSLASGDIEQGIQWFKQAKDLDQFRFRAPSVFNDILRHLTDSLSLEKDTQDRITLVDVESAFRASSRELSNKNNGVLGAELFLEHVHPTKRGYFVLADTFFLSLKTKLDQAFETISSPVDAEEAYAWVPITELDEAYATLKIAGLLSGFPFTQEAEDEPITGLQSILDDPLLDTRLYTTDPTRLNLPDYLKEFLSDRVRGADWWKIQQQLLKTYLVNQQPKSAAIVASVMADASPMNAEIQNTAANLLRQVNQTNMARYHQLRSLAIDPNNEKYRLNYAFDLFLNQQFEQSLTVLENTLPLAKDKQRVTFFINKVKQARDSQP</sequence>
<dbReference type="KEGG" id="psym:J1N51_13185"/>
<keyword evidence="3" id="KW-1185">Reference proteome</keyword>
<evidence type="ECO:0008006" key="4">
    <source>
        <dbReference type="Google" id="ProtNLM"/>
    </source>
</evidence>
<feature type="transmembrane region" description="Helical" evidence="1">
    <location>
        <begin position="9"/>
        <end position="29"/>
    </location>
</feature>
<dbReference type="Gene3D" id="3.40.50.1110">
    <property type="entry name" value="SGNH hydrolase"/>
    <property type="match status" value="1"/>
</dbReference>
<dbReference type="SUPFAM" id="SSF52266">
    <property type="entry name" value="SGNH hydrolase"/>
    <property type="match status" value="1"/>
</dbReference>
<dbReference type="SUPFAM" id="SSF48452">
    <property type="entry name" value="TPR-like"/>
    <property type="match status" value="1"/>
</dbReference>
<dbReference type="InterPro" id="IPR011990">
    <property type="entry name" value="TPR-like_helical_dom_sf"/>
</dbReference>
<evidence type="ECO:0000313" key="2">
    <source>
        <dbReference type="EMBL" id="QTH63658.1"/>
    </source>
</evidence>
<dbReference type="PANTHER" id="PTHR30383:SF5">
    <property type="entry name" value="SGNH HYDROLASE-TYPE ESTERASE DOMAIN-CONTAINING PROTEIN"/>
    <property type="match status" value="1"/>
</dbReference>
<accession>A0A975HI13</accession>
<dbReference type="Proteomes" id="UP000682739">
    <property type="component" value="Chromosome"/>
</dbReference>
<keyword evidence="1" id="KW-1133">Transmembrane helix</keyword>
<dbReference type="InterPro" id="IPR036514">
    <property type="entry name" value="SGNH_hydro_sf"/>
</dbReference>
<dbReference type="GO" id="GO:0004622">
    <property type="term" value="F:phosphatidylcholine lysophospholipase activity"/>
    <property type="evidence" value="ECO:0007669"/>
    <property type="project" value="TreeGrafter"/>
</dbReference>
<keyword evidence="1" id="KW-0472">Membrane</keyword>
<gene>
    <name evidence="2" type="ORF">J1N51_13185</name>
</gene>
<evidence type="ECO:0000256" key="1">
    <source>
        <dbReference type="SAM" id="Phobius"/>
    </source>
</evidence>
<dbReference type="Gene3D" id="1.25.40.10">
    <property type="entry name" value="Tetratricopeptide repeat domain"/>
    <property type="match status" value="1"/>
</dbReference>
<evidence type="ECO:0000313" key="3">
    <source>
        <dbReference type="Proteomes" id="UP000682739"/>
    </source>
</evidence>
<dbReference type="RefSeq" id="WP_208831713.1">
    <property type="nucleotide sequence ID" value="NZ_CP072110.1"/>
</dbReference>
<reference evidence="2" key="1">
    <citation type="submission" date="2021-03" db="EMBL/GenBank/DDBJ databases">
        <title>Description of Psychrosphaera ytuae sp. nov. isolated from deep sea sediment of South China Sea.</title>
        <authorList>
            <person name="Zhang J."/>
            <person name="Xu X.-D."/>
        </authorList>
    </citation>
    <scope>NUCLEOTIDE SEQUENCE</scope>
    <source>
        <strain evidence="2">MTZ26</strain>
    </source>
</reference>
<dbReference type="PANTHER" id="PTHR30383">
    <property type="entry name" value="THIOESTERASE 1/PROTEASE 1/LYSOPHOSPHOLIPASE L1"/>
    <property type="match status" value="1"/>
</dbReference>
<dbReference type="InterPro" id="IPR051532">
    <property type="entry name" value="Ester_Hydrolysis_Enzymes"/>
</dbReference>
<dbReference type="EMBL" id="CP072110">
    <property type="protein sequence ID" value="QTH63658.1"/>
    <property type="molecule type" value="Genomic_DNA"/>
</dbReference>
<keyword evidence="1" id="KW-0812">Transmembrane</keyword>